<dbReference type="RefSeq" id="WP_002907820.1">
    <property type="nucleotide sequence ID" value="NZ_BTEC01000011.1"/>
</dbReference>
<proteinExistence type="predicted"/>
<dbReference type="EMBL" id="MKBD01000010">
    <property type="protein sequence ID" value="OEY02622.1"/>
    <property type="molecule type" value="Genomic_DNA"/>
</dbReference>
<gene>
    <name evidence="2" type="ORF">A0K99_04615</name>
</gene>
<dbReference type="Gene3D" id="3.40.50.300">
    <property type="entry name" value="P-loop containing nucleotide triphosphate hydrolases"/>
    <property type="match status" value="1"/>
</dbReference>
<evidence type="ECO:0000259" key="1">
    <source>
        <dbReference type="Pfam" id="PF01656"/>
    </source>
</evidence>
<reference evidence="2 3" key="1">
    <citation type="submission" date="2016-09" db="EMBL/GenBank/DDBJ databases">
        <title>Campylobacter genomics.</title>
        <authorList>
            <person name="Weis A.M."/>
            <person name="Weimer B.C."/>
            <person name="Gilpin B."/>
            <person name="Huang B.C."/>
            <person name="Kong N."/>
        </authorList>
    </citation>
    <scope>NUCLEOTIDE SEQUENCE [LARGE SCALE GENOMIC DNA]</scope>
    <source>
        <strain evidence="2 3">BCW_4735</strain>
    </source>
</reference>
<feature type="domain" description="CobQ/CobB/MinD/ParA nucleotide binding" evidence="1">
    <location>
        <begin position="6"/>
        <end position="106"/>
    </location>
</feature>
<dbReference type="InterPro" id="IPR002586">
    <property type="entry name" value="CobQ/CobB/MinD/ParA_Nub-bd_dom"/>
</dbReference>
<dbReference type="InterPro" id="IPR027417">
    <property type="entry name" value="P-loop_NTPase"/>
</dbReference>
<sequence>MAKIHFVLNGKGGIGKSFISSLLCQYFLDKGESIVAIDTDPNNTTLLNVKALKAKFLQLIDDEGKFDVRAFDKIVELAFEKKAKNYIIDSGATTFIPLIDYLKENEVLDFLTSNSLEVFMHVPIVGGQARDDTILGLTQLTQAFNCSFVVWVNEYHGSIIKDDLEFEETKEYQAIKEKIKAIIYLNALSKDTFGKDLLELTSKNLTFGEAMQDKNFSLMSKQRLKIFKDKAFIQIGNIL</sequence>
<name>A0A2U0QMQ5_CAMJU</name>
<dbReference type="Proteomes" id="UP000865592">
    <property type="component" value="Unassembled WGS sequence"/>
</dbReference>
<comment type="caution">
    <text evidence="2">The sequence shown here is derived from an EMBL/GenBank/DDBJ whole genome shotgun (WGS) entry which is preliminary data.</text>
</comment>
<protein>
    <submittedName>
        <fullName evidence="2">Conjugal transfer protein TraL</fullName>
    </submittedName>
</protein>
<dbReference type="AlphaFoldDB" id="A0A2U0QMQ5"/>
<accession>A0A2U0QMQ5</accession>
<evidence type="ECO:0000313" key="3">
    <source>
        <dbReference type="Proteomes" id="UP000865592"/>
    </source>
</evidence>
<dbReference type="Pfam" id="PF01656">
    <property type="entry name" value="CbiA"/>
    <property type="match status" value="1"/>
</dbReference>
<evidence type="ECO:0000313" key="2">
    <source>
        <dbReference type="EMBL" id="OEY02622.1"/>
    </source>
</evidence>
<organism evidence="2 3">
    <name type="scientific">Campylobacter jejuni</name>
    <dbReference type="NCBI Taxonomy" id="197"/>
    <lineage>
        <taxon>Bacteria</taxon>
        <taxon>Pseudomonadati</taxon>
        <taxon>Campylobacterota</taxon>
        <taxon>Epsilonproteobacteria</taxon>
        <taxon>Campylobacterales</taxon>
        <taxon>Campylobacteraceae</taxon>
        <taxon>Campylobacter</taxon>
    </lineage>
</organism>
<dbReference type="SUPFAM" id="SSF52540">
    <property type="entry name" value="P-loop containing nucleoside triphosphate hydrolases"/>
    <property type="match status" value="1"/>
</dbReference>